<dbReference type="STRING" id="482827.SAMN04488243_10356"/>
<sequence>MPGPFRFLLLLQGGLLLLGGGGMFLWGFPMVGKHPFGETLLGLFLFLALAGLELLFQRLFPGSFREAERLHRELGLALRQAGAGPPILLFLAFLSGLAEEVFFRGFAQSLLALRTGPWAVVLQALLFALLHPAPRKALAYTLYAGAAGLLLGLAYLLTGSLLPGVLAHFLHNARGFYELARESQP</sequence>
<dbReference type="Pfam" id="PF02517">
    <property type="entry name" value="Rce1-like"/>
    <property type="match status" value="1"/>
</dbReference>
<evidence type="ECO:0000259" key="1">
    <source>
        <dbReference type="Pfam" id="PF02517"/>
    </source>
</evidence>
<accession>A0A1G7DNB1</accession>
<dbReference type="EMBL" id="FNBC01000003">
    <property type="protein sequence ID" value="SDE52982.1"/>
    <property type="molecule type" value="Genomic_DNA"/>
</dbReference>
<dbReference type="PANTHER" id="PTHR43592">
    <property type="entry name" value="CAAX AMINO TERMINAL PROTEASE"/>
    <property type="match status" value="1"/>
</dbReference>
<dbReference type="PANTHER" id="PTHR43592:SF15">
    <property type="entry name" value="CAAX AMINO TERMINAL PROTEASE FAMILY PROTEIN"/>
    <property type="match status" value="1"/>
</dbReference>
<dbReference type="GO" id="GO:0004175">
    <property type="term" value="F:endopeptidase activity"/>
    <property type="evidence" value="ECO:0007669"/>
    <property type="project" value="UniProtKB-ARBA"/>
</dbReference>
<organism evidence="2 3">
    <name type="scientific">Thermus arciformis</name>
    <dbReference type="NCBI Taxonomy" id="482827"/>
    <lineage>
        <taxon>Bacteria</taxon>
        <taxon>Thermotogati</taxon>
        <taxon>Deinococcota</taxon>
        <taxon>Deinococci</taxon>
        <taxon>Thermales</taxon>
        <taxon>Thermaceae</taxon>
        <taxon>Thermus</taxon>
    </lineage>
</organism>
<dbReference type="OrthoDB" id="158986at2"/>
<proteinExistence type="predicted"/>
<evidence type="ECO:0000313" key="3">
    <source>
        <dbReference type="Proteomes" id="UP000199446"/>
    </source>
</evidence>
<reference evidence="3" key="1">
    <citation type="submission" date="2016-10" db="EMBL/GenBank/DDBJ databases">
        <authorList>
            <person name="Varghese N."/>
            <person name="Submissions S."/>
        </authorList>
    </citation>
    <scope>NUCLEOTIDE SEQUENCE [LARGE SCALE GENOMIC DNA]</scope>
    <source>
        <strain evidence="3">CGMCC 1.6992</strain>
    </source>
</reference>
<protein>
    <recommendedName>
        <fullName evidence="1">CAAX prenyl protease 2/Lysostaphin resistance protein A-like domain-containing protein</fullName>
    </recommendedName>
</protein>
<gene>
    <name evidence="2" type="ORF">SAMN04488243_10356</name>
</gene>
<name>A0A1G7DNB1_9DEIN</name>
<keyword evidence="3" id="KW-1185">Reference proteome</keyword>
<feature type="domain" description="CAAX prenyl protease 2/Lysostaphin resistance protein A-like" evidence="1">
    <location>
        <begin position="86"/>
        <end position="173"/>
    </location>
</feature>
<dbReference type="Proteomes" id="UP000199446">
    <property type="component" value="Unassembled WGS sequence"/>
</dbReference>
<dbReference type="RefSeq" id="WP_093005338.1">
    <property type="nucleotide sequence ID" value="NZ_FNBC01000003.1"/>
</dbReference>
<dbReference type="AlphaFoldDB" id="A0A1G7DNB1"/>
<dbReference type="GO" id="GO:0080120">
    <property type="term" value="P:CAAX-box protein maturation"/>
    <property type="evidence" value="ECO:0007669"/>
    <property type="project" value="UniProtKB-ARBA"/>
</dbReference>
<evidence type="ECO:0000313" key="2">
    <source>
        <dbReference type="EMBL" id="SDE52982.1"/>
    </source>
</evidence>
<dbReference type="InterPro" id="IPR003675">
    <property type="entry name" value="Rce1/LyrA-like_dom"/>
</dbReference>